<organism evidence="3 4">
    <name type="scientific">Streptomyces inusitatus</name>
    <dbReference type="NCBI Taxonomy" id="68221"/>
    <lineage>
        <taxon>Bacteria</taxon>
        <taxon>Bacillati</taxon>
        <taxon>Actinomycetota</taxon>
        <taxon>Actinomycetes</taxon>
        <taxon>Kitasatosporales</taxon>
        <taxon>Streptomycetaceae</taxon>
        <taxon>Streptomyces</taxon>
    </lineage>
</organism>
<dbReference type="InterPro" id="IPR001387">
    <property type="entry name" value="Cro/C1-type_HTH"/>
</dbReference>
<dbReference type="InterPro" id="IPR010982">
    <property type="entry name" value="Lambda_DNA-bd_dom_sf"/>
</dbReference>
<reference evidence="3" key="1">
    <citation type="journal article" date="2014" name="Int. J. Syst. Evol. Microbiol.">
        <title>Complete genome sequence of Corynebacterium casei LMG S-19264T (=DSM 44701T), isolated from a smear-ripened cheese.</title>
        <authorList>
            <consortium name="US DOE Joint Genome Institute (JGI-PGF)"/>
            <person name="Walter F."/>
            <person name="Albersmeier A."/>
            <person name="Kalinowski J."/>
            <person name="Ruckert C."/>
        </authorList>
    </citation>
    <scope>NUCLEOTIDE SEQUENCE</scope>
    <source>
        <strain evidence="3">JCM 4988</strain>
    </source>
</reference>
<feature type="domain" description="HTH cro/C1-type" evidence="2">
    <location>
        <begin position="118"/>
        <end position="180"/>
    </location>
</feature>
<dbReference type="RefSeq" id="WP_190120837.1">
    <property type="nucleotide sequence ID" value="NZ_BMWG01000001.1"/>
</dbReference>
<evidence type="ECO:0000313" key="3">
    <source>
        <dbReference type="EMBL" id="GGZ13102.1"/>
    </source>
</evidence>
<feature type="region of interest" description="Disordered" evidence="1">
    <location>
        <begin position="273"/>
        <end position="299"/>
    </location>
</feature>
<sequence length="299" mass="34026">MGRPEKPLPVGGANPGHLMLAAHLRRWRTEAGLTYAQLAQRCTELHAVDCSASTLRRAASGDAIPRLPVVEAYAKACGASPSVARKYWRDARVLDHPNPHQGGKTVPKAHLVGNSADLLAGLRHLYYRAGSMPLAEMESRAGLNRLPHSTLHRMLHGATMLTIDQLRAFLEVCEVPWEEEAAWVEAWRRVWHREQRQHLVTNRWARHREVLPWNALAEVTADAAERVRQRYRRDLMEYEEELRRMPHWGKTAQDAALRNLGINVFPLLPSLAQGSEPRPFLGKRRKPGRSKPRRRRAAR</sequence>
<proteinExistence type="predicted"/>
<name>A0A918UIV3_9ACTN</name>
<feature type="domain" description="HTH cro/C1-type" evidence="2">
    <location>
        <begin position="23"/>
        <end position="84"/>
    </location>
</feature>
<reference evidence="3" key="2">
    <citation type="submission" date="2020-09" db="EMBL/GenBank/DDBJ databases">
        <authorList>
            <person name="Sun Q."/>
            <person name="Ohkuma M."/>
        </authorList>
    </citation>
    <scope>NUCLEOTIDE SEQUENCE</scope>
    <source>
        <strain evidence="3">JCM 4988</strain>
    </source>
</reference>
<protein>
    <recommendedName>
        <fullName evidence="2">HTH cro/C1-type domain-containing protein</fullName>
    </recommendedName>
</protein>
<keyword evidence="4" id="KW-1185">Reference proteome</keyword>
<dbReference type="Gene3D" id="1.10.260.40">
    <property type="entry name" value="lambda repressor-like DNA-binding domains"/>
    <property type="match status" value="1"/>
</dbReference>
<dbReference type="Proteomes" id="UP000630936">
    <property type="component" value="Unassembled WGS sequence"/>
</dbReference>
<evidence type="ECO:0000259" key="2">
    <source>
        <dbReference type="SMART" id="SM00530"/>
    </source>
</evidence>
<feature type="compositionally biased region" description="Basic residues" evidence="1">
    <location>
        <begin position="281"/>
        <end position="299"/>
    </location>
</feature>
<evidence type="ECO:0000256" key="1">
    <source>
        <dbReference type="SAM" id="MobiDB-lite"/>
    </source>
</evidence>
<comment type="caution">
    <text evidence="3">The sequence shown here is derived from an EMBL/GenBank/DDBJ whole genome shotgun (WGS) entry which is preliminary data.</text>
</comment>
<dbReference type="Pfam" id="PF13560">
    <property type="entry name" value="HTH_31"/>
    <property type="match status" value="1"/>
</dbReference>
<accession>A0A918UIV3</accession>
<dbReference type="SUPFAM" id="SSF47413">
    <property type="entry name" value="lambda repressor-like DNA-binding domains"/>
    <property type="match status" value="1"/>
</dbReference>
<gene>
    <name evidence="3" type="ORF">GCM10010387_01350</name>
</gene>
<dbReference type="CDD" id="cd00093">
    <property type="entry name" value="HTH_XRE"/>
    <property type="match status" value="1"/>
</dbReference>
<dbReference type="AlphaFoldDB" id="A0A918UIV3"/>
<dbReference type="SMART" id="SM00530">
    <property type="entry name" value="HTH_XRE"/>
    <property type="match status" value="2"/>
</dbReference>
<dbReference type="EMBL" id="BMWG01000001">
    <property type="protein sequence ID" value="GGZ13102.1"/>
    <property type="molecule type" value="Genomic_DNA"/>
</dbReference>
<dbReference type="GO" id="GO:0003677">
    <property type="term" value="F:DNA binding"/>
    <property type="evidence" value="ECO:0007669"/>
    <property type="project" value="InterPro"/>
</dbReference>
<evidence type="ECO:0000313" key="4">
    <source>
        <dbReference type="Proteomes" id="UP000630936"/>
    </source>
</evidence>